<sequence>MSWTGYYIVHDFSTYGDTEARDAKRQEGHWAVWMCQMTPIESLLPESVQGRLLLRMGAHQRSSESVDELHRKLMGSGSTSGKWIWPLAGLILRATKALAWNVAGPPRSGSMLTWGNFESLAEWVQKWKNDTLTMVLRRRGSVTSTISGVIFNDVAEVGRTSNLCVYRCEELAEGRATSSVIQFM</sequence>
<organism evidence="2">
    <name type="scientific">Laccaria bicolor (strain S238N-H82 / ATCC MYA-4686)</name>
    <name type="common">Bicoloured deceiver</name>
    <name type="synonym">Laccaria laccata var. bicolor</name>
    <dbReference type="NCBI Taxonomy" id="486041"/>
    <lineage>
        <taxon>Eukaryota</taxon>
        <taxon>Fungi</taxon>
        <taxon>Dikarya</taxon>
        <taxon>Basidiomycota</taxon>
        <taxon>Agaricomycotina</taxon>
        <taxon>Agaricomycetes</taxon>
        <taxon>Agaricomycetidae</taxon>
        <taxon>Agaricales</taxon>
        <taxon>Agaricineae</taxon>
        <taxon>Hydnangiaceae</taxon>
        <taxon>Laccaria</taxon>
    </lineage>
</organism>
<dbReference type="AlphaFoldDB" id="B0DLP6"/>
<name>B0DLP6_LACBS</name>
<accession>B0DLP6</accession>
<dbReference type="Proteomes" id="UP000001194">
    <property type="component" value="Unassembled WGS sequence"/>
</dbReference>
<gene>
    <name evidence="1" type="ORF">LACBIDRAFT_330556</name>
</gene>
<dbReference type="HOGENOM" id="CLU_1468409_0_0_1"/>
<dbReference type="InParanoid" id="B0DLP6"/>
<proteinExistence type="predicted"/>
<dbReference type="EMBL" id="DS547118">
    <property type="protein sequence ID" value="EDR04333.1"/>
    <property type="molecule type" value="Genomic_DNA"/>
</dbReference>
<reference evidence="1 2" key="1">
    <citation type="journal article" date="2008" name="Nature">
        <title>The genome of Laccaria bicolor provides insights into mycorrhizal symbiosis.</title>
        <authorList>
            <person name="Martin F."/>
            <person name="Aerts A."/>
            <person name="Ahren D."/>
            <person name="Brun A."/>
            <person name="Danchin E.G.J."/>
            <person name="Duchaussoy F."/>
            <person name="Gibon J."/>
            <person name="Kohler A."/>
            <person name="Lindquist E."/>
            <person name="Pereda V."/>
            <person name="Salamov A."/>
            <person name="Shapiro H.J."/>
            <person name="Wuyts J."/>
            <person name="Blaudez D."/>
            <person name="Buee M."/>
            <person name="Brokstein P."/>
            <person name="Canbaeck B."/>
            <person name="Cohen D."/>
            <person name="Courty P.E."/>
            <person name="Coutinho P.M."/>
            <person name="Delaruelle C."/>
            <person name="Detter J.C."/>
            <person name="Deveau A."/>
            <person name="DiFazio S."/>
            <person name="Duplessis S."/>
            <person name="Fraissinet-Tachet L."/>
            <person name="Lucic E."/>
            <person name="Frey-Klett P."/>
            <person name="Fourrey C."/>
            <person name="Feussner I."/>
            <person name="Gay G."/>
            <person name="Grimwood J."/>
            <person name="Hoegger P.J."/>
            <person name="Jain P."/>
            <person name="Kilaru S."/>
            <person name="Labbe J."/>
            <person name="Lin Y.C."/>
            <person name="Legue V."/>
            <person name="Le Tacon F."/>
            <person name="Marmeisse R."/>
            <person name="Melayah D."/>
            <person name="Montanini B."/>
            <person name="Muratet M."/>
            <person name="Nehls U."/>
            <person name="Niculita-Hirzel H."/>
            <person name="Oudot-Le Secq M.P."/>
            <person name="Peter M."/>
            <person name="Quesneville H."/>
            <person name="Rajashekar B."/>
            <person name="Reich M."/>
            <person name="Rouhier N."/>
            <person name="Schmutz J."/>
            <person name="Yin T."/>
            <person name="Chalot M."/>
            <person name="Henrissat B."/>
            <person name="Kuees U."/>
            <person name="Lucas S."/>
            <person name="Van de Peer Y."/>
            <person name="Podila G.K."/>
            <person name="Polle A."/>
            <person name="Pukkila P.J."/>
            <person name="Richardson P.M."/>
            <person name="Rouze P."/>
            <person name="Sanders I.R."/>
            <person name="Stajich J.E."/>
            <person name="Tunlid A."/>
            <person name="Tuskan G."/>
            <person name="Grigoriev I.V."/>
        </authorList>
    </citation>
    <scope>NUCLEOTIDE SEQUENCE [LARGE SCALE GENOMIC DNA]</scope>
    <source>
        <strain evidence="2">S238N-H82 / ATCC MYA-4686</strain>
    </source>
</reference>
<evidence type="ECO:0000313" key="1">
    <source>
        <dbReference type="EMBL" id="EDR04333.1"/>
    </source>
</evidence>
<protein>
    <submittedName>
        <fullName evidence="1">Predicted protein</fullName>
    </submittedName>
</protein>
<evidence type="ECO:0000313" key="2">
    <source>
        <dbReference type="Proteomes" id="UP000001194"/>
    </source>
</evidence>
<dbReference type="GeneID" id="6080570"/>
<dbReference type="RefSeq" id="XP_001884852.1">
    <property type="nucleotide sequence ID" value="XM_001884817.1"/>
</dbReference>
<keyword evidence="2" id="KW-1185">Reference proteome</keyword>
<dbReference type="KEGG" id="lbc:LACBIDRAFT_330556"/>